<dbReference type="PANTHER" id="PTHR31339">
    <property type="entry name" value="PECTIN LYASE-RELATED"/>
    <property type="match status" value="1"/>
</dbReference>
<reference evidence="2" key="2">
    <citation type="submission" date="2021-02" db="EMBL/GenBank/DDBJ databases">
        <authorList>
            <person name="Kimball J.A."/>
            <person name="Haas M.W."/>
            <person name="Macchietto M."/>
            <person name="Kono T."/>
            <person name="Duquette J."/>
            <person name="Shao M."/>
        </authorList>
    </citation>
    <scope>NUCLEOTIDE SEQUENCE</scope>
    <source>
        <tissue evidence="2">Fresh leaf tissue</tissue>
    </source>
</reference>
<feature type="signal peptide" evidence="1">
    <location>
        <begin position="1"/>
        <end position="19"/>
    </location>
</feature>
<evidence type="ECO:0000313" key="2">
    <source>
        <dbReference type="EMBL" id="KAG8060546.1"/>
    </source>
</evidence>
<dbReference type="AlphaFoldDB" id="A0A8J5SPS1"/>
<protein>
    <recommendedName>
        <fullName evidence="4">Polygalacturonase</fullName>
    </recommendedName>
</protein>
<sequence>MPSDSVAAATAALWPVALTAAVESAAHVPAMVAASLRPCRAKSDGGDHRRRLLHAHRSTSVGRVGLSTRSPLPKRAPYVAEMGQWVASPLVYDLRELGGVGDRLTLNTAAFVAAVAALAERGGGRLIVPAGRWLTASFNLTNRMTLFLAADAEILGIQVRNLSCNPPGRWGRGSVPTKGLREEDDEQCVVIWVFAKNSALWVGPNGISE</sequence>
<evidence type="ECO:0008006" key="4">
    <source>
        <dbReference type="Google" id="ProtNLM"/>
    </source>
</evidence>
<dbReference type="EMBL" id="JAAALK010000287">
    <property type="protein sequence ID" value="KAG8060546.1"/>
    <property type="molecule type" value="Genomic_DNA"/>
</dbReference>
<dbReference type="InterPro" id="IPR051801">
    <property type="entry name" value="GH28_Enzymes"/>
</dbReference>
<evidence type="ECO:0000256" key="1">
    <source>
        <dbReference type="SAM" id="SignalP"/>
    </source>
</evidence>
<comment type="caution">
    <text evidence="2">The sequence shown here is derived from an EMBL/GenBank/DDBJ whole genome shotgun (WGS) entry which is preliminary data.</text>
</comment>
<evidence type="ECO:0000313" key="3">
    <source>
        <dbReference type="Proteomes" id="UP000729402"/>
    </source>
</evidence>
<gene>
    <name evidence="2" type="ORF">GUJ93_ZPchr0002g23310</name>
</gene>
<dbReference type="OrthoDB" id="187139at2759"/>
<dbReference type="Proteomes" id="UP000729402">
    <property type="component" value="Unassembled WGS sequence"/>
</dbReference>
<name>A0A8J5SPS1_ZIZPA</name>
<keyword evidence="1" id="KW-0732">Signal</keyword>
<feature type="chain" id="PRO_5035189068" description="Polygalacturonase" evidence="1">
    <location>
        <begin position="20"/>
        <end position="209"/>
    </location>
</feature>
<dbReference type="PANTHER" id="PTHR31339:SF68">
    <property type="entry name" value="OS09G0439400 PROTEIN"/>
    <property type="match status" value="1"/>
</dbReference>
<organism evidence="2 3">
    <name type="scientific">Zizania palustris</name>
    <name type="common">Northern wild rice</name>
    <dbReference type="NCBI Taxonomy" id="103762"/>
    <lineage>
        <taxon>Eukaryota</taxon>
        <taxon>Viridiplantae</taxon>
        <taxon>Streptophyta</taxon>
        <taxon>Embryophyta</taxon>
        <taxon>Tracheophyta</taxon>
        <taxon>Spermatophyta</taxon>
        <taxon>Magnoliopsida</taxon>
        <taxon>Liliopsida</taxon>
        <taxon>Poales</taxon>
        <taxon>Poaceae</taxon>
        <taxon>BOP clade</taxon>
        <taxon>Oryzoideae</taxon>
        <taxon>Oryzeae</taxon>
        <taxon>Zizaniinae</taxon>
        <taxon>Zizania</taxon>
    </lineage>
</organism>
<keyword evidence="3" id="KW-1185">Reference proteome</keyword>
<reference evidence="2" key="1">
    <citation type="journal article" date="2021" name="bioRxiv">
        <title>Whole Genome Assembly and Annotation of Northern Wild Rice, Zizania palustris L., Supports a Whole Genome Duplication in the Zizania Genus.</title>
        <authorList>
            <person name="Haas M."/>
            <person name="Kono T."/>
            <person name="Macchietto M."/>
            <person name="Millas R."/>
            <person name="McGilp L."/>
            <person name="Shao M."/>
            <person name="Duquette J."/>
            <person name="Hirsch C.N."/>
            <person name="Kimball J."/>
        </authorList>
    </citation>
    <scope>NUCLEOTIDE SEQUENCE</scope>
    <source>
        <tissue evidence="2">Fresh leaf tissue</tissue>
    </source>
</reference>
<accession>A0A8J5SPS1</accession>
<proteinExistence type="predicted"/>